<dbReference type="Proteomes" id="UP000324222">
    <property type="component" value="Unassembled WGS sequence"/>
</dbReference>
<comment type="caution">
    <text evidence="2">The sequence shown here is derived from an EMBL/GenBank/DDBJ whole genome shotgun (WGS) entry which is preliminary data.</text>
</comment>
<name>A0A5B7EBK2_PORTR</name>
<sequence length="98" mass="10629">MLDNITSVMRSAQRSPTLKRSSVYVQQLNSIKTRPSGRDHLSVMCSTLSRPVLVIQNRTLAPVSTSTVSDSSIPFPSAPNVSTLPRCPCSGLRSRRSG</sequence>
<dbReference type="EMBL" id="VSRR010002453">
    <property type="protein sequence ID" value="MPC31522.1"/>
    <property type="molecule type" value="Genomic_DNA"/>
</dbReference>
<protein>
    <submittedName>
        <fullName evidence="2">Uncharacterized protein</fullName>
    </submittedName>
</protein>
<evidence type="ECO:0000313" key="3">
    <source>
        <dbReference type="Proteomes" id="UP000324222"/>
    </source>
</evidence>
<evidence type="ECO:0000256" key="1">
    <source>
        <dbReference type="SAM" id="MobiDB-lite"/>
    </source>
</evidence>
<evidence type="ECO:0000313" key="2">
    <source>
        <dbReference type="EMBL" id="MPC31522.1"/>
    </source>
</evidence>
<reference evidence="2 3" key="1">
    <citation type="submission" date="2019-05" db="EMBL/GenBank/DDBJ databases">
        <title>Another draft genome of Portunus trituberculatus and its Hox gene families provides insights of decapod evolution.</title>
        <authorList>
            <person name="Jeong J.-H."/>
            <person name="Song I."/>
            <person name="Kim S."/>
            <person name="Choi T."/>
            <person name="Kim D."/>
            <person name="Ryu S."/>
            <person name="Kim W."/>
        </authorList>
    </citation>
    <scope>NUCLEOTIDE SEQUENCE [LARGE SCALE GENOMIC DNA]</scope>
    <source>
        <tissue evidence="2">Muscle</tissue>
    </source>
</reference>
<gene>
    <name evidence="2" type="ORF">E2C01_024816</name>
</gene>
<accession>A0A5B7EBK2</accession>
<dbReference type="AlphaFoldDB" id="A0A5B7EBK2"/>
<keyword evidence="3" id="KW-1185">Reference proteome</keyword>
<organism evidence="2 3">
    <name type="scientific">Portunus trituberculatus</name>
    <name type="common">Swimming crab</name>
    <name type="synonym">Neptunus trituberculatus</name>
    <dbReference type="NCBI Taxonomy" id="210409"/>
    <lineage>
        <taxon>Eukaryota</taxon>
        <taxon>Metazoa</taxon>
        <taxon>Ecdysozoa</taxon>
        <taxon>Arthropoda</taxon>
        <taxon>Crustacea</taxon>
        <taxon>Multicrustacea</taxon>
        <taxon>Malacostraca</taxon>
        <taxon>Eumalacostraca</taxon>
        <taxon>Eucarida</taxon>
        <taxon>Decapoda</taxon>
        <taxon>Pleocyemata</taxon>
        <taxon>Brachyura</taxon>
        <taxon>Eubrachyura</taxon>
        <taxon>Portunoidea</taxon>
        <taxon>Portunidae</taxon>
        <taxon>Portuninae</taxon>
        <taxon>Portunus</taxon>
    </lineage>
</organism>
<proteinExistence type="predicted"/>
<feature type="region of interest" description="Disordered" evidence="1">
    <location>
        <begin position="1"/>
        <end position="20"/>
    </location>
</feature>